<name>A0AC35FLD2_9BILA</name>
<organism evidence="1 2">
    <name type="scientific">Panagrolaimus sp. PS1159</name>
    <dbReference type="NCBI Taxonomy" id="55785"/>
    <lineage>
        <taxon>Eukaryota</taxon>
        <taxon>Metazoa</taxon>
        <taxon>Ecdysozoa</taxon>
        <taxon>Nematoda</taxon>
        <taxon>Chromadorea</taxon>
        <taxon>Rhabditida</taxon>
        <taxon>Tylenchina</taxon>
        <taxon>Panagrolaimomorpha</taxon>
        <taxon>Panagrolaimoidea</taxon>
        <taxon>Panagrolaimidae</taxon>
        <taxon>Panagrolaimus</taxon>
    </lineage>
</organism>
<protein>
    <submittedName>
        <fullName evidence="2">Uncharacterized protein</fullName>
    </submittedName>
</protein>
<proteinExistence type="predicted"/>
<dbReference type="Proteomes" id="UP000887580">
    <property type="component" value="Unplaced"/>
</dbReference>
<evidence type="ECO:0000313" key="1">
    <source>
        <dbReference type="Proteomes" id="UP000887580"/>
    </source>
</evidence>
<dbReference type="WBParaSite" id="PS1159_v2.g18577.t1">
    <property type="protein sequence ID" value="PS1159_v2.g18577.t1"/>
    <property type="gene ID" value="PS1159_v2.g18577"/>
</dbReference>
<sequence>FVSLWSGHDKVDFSNVPLQLFFGNYNATSLLNAADVENNTAAAVVLINNNEFVTNISDAVKGYEASPTDPCTLTKNKTIPSALCQQVDFFLNKEPYHIDPPCTNYPDNTVQIAKVDTNDYSQYDKNASDSFLDPRLKMQINPQLNFLNLFIIVDEENYNTSIDFMVNYIYNSSICGYNTPYTSSSYSYYIFMGVKIAGEYNEPNYKQF</sequence>
<reference evidence="2" key="1">
    <citation type="submission" date="2022-11" db="UniProtKB">
        <authorList>
            <consortium name="WormBaseParasite"/>
        </authorList>
    </citation>
    <scope>IDENTIFICATION</scope>
</reference>
<evidence type="ECO:0000313" key="2">
    <source>
        <dbReference type="WBParaSite" id="PS1159_v2.g18577.t1"/>
    </source>
</evidence>
<accession>A0AC35FLD2</accession>